<reference evidence="1" key="1">
    <citation type="submission" date="2018-05" db="EMBL/GenBank/DDBJ databases">
        <title>Draft genome of Mucuna pruriens seed.</title>
        <authorList>
            <person name="Nnadi N.E."/>
            <person name="Vos R."/>
            <person name="Hasami M.H."/>
            <person name="Devisetty U.K."/>
            <person name="Aguiy J.C."/>
        </authorList>
    </citation>
    <scope>NUCLEOTIDE SEQUENCE [LARGE SCALE GENOMIC DNA]</scope>
    <source>
        <strain evidence="1">JCA_2017</strain>
    </source>
</reference>
<organism evidence="1 2">
    <name type="scientific">Mucuna pruriens</name>
    <name type="common">Velvet bean</name>
    <name type="synonym">Dolichos pruriens</name>
    <dbReference type="NCBI Taxonomy" id="157652"/>
    <lineage>
        <taxon>Eukaryota</taxon>
        <taxon>Viridiplantae</taxon>
        <taxon>Streptophyta</taxon>
        <taxon>Embryophyta</taxon>
        <taxon>Tracheophyta</taxon>
        <taxon>Spermatophyta</taxon>
        <taxon>Magnoliopsida</taxon>
        <taxon>eudicotyledons</taxon>
        <taxon>Gunneridae</taxon>
        <taxon>Pentapetalae</taxon>
        <taxon>rosids</taxon>
        <taxon>fabids</taxon>
        <taxon>Fabales</taxon>
        <taxon>Fabaceae</taxon>
        <taxon>Papilionoideae</taxon>
        <taxon>50 kb inversion clade</taxon>
        <taxon>NPAAA clade</taxon>
        <taxon>indigoferoid/millettioid clade</taxon>
        <taxon>Phaseoleae</taxon>
        <taxon>Mucuna</taxon>
    </lineage>
</organism>
<dbReference type="EMBL" id="QJKJ01002176">
    <property type="protein sequence ID" value="RDY03925.1"/>
    <property type="molecule type" value="Genomic_DNA"/>
</dbReference>
<dbReference type="AlphaFoldDB" id="A0A371HMA1"/>
<comment type="caution">
    <text evidence="1">The sequence shown here is derived from an EMBL/GenBank/DDBJ whole genome shotgun (WGS) entry which is preliminary data.</text>
</comment>
<proteinExistence type="predicted"/>
<evidence type="ECO:0000313" key="2">
    <source>
        <dbReference type="Proteomes" id="UP000257109"/>
    </source>
</evidence>
<dbReference type="Proteomes" id="UP000257109">
    <property type="component" value="Unassembled WGS sequence"/>
</dbReference>
<feature type="non-terminal residue" evidence="1">
    <location>
        <position position="1"/>
    </location>
</feature>
<protein>
    <submittedName>
        <fullName evidence="1">Uncharacterized protein</fullName>
    </submittedName>
</protein>
<keyword evidence="2" id="KW-1185">Reference proteome</keyword>
<dbReference type="STRING" id="157652.A0A371HMA1"/>
<evidence type="ECO:0000313" key="1">
    <source>
        <dbReference type="EMBL" id="RDY03925.1"/>
    </source>
</evidence>
<dbReference type="PANTHER" id="PTHR34464">
    <property type="entry name" value="OS09G0376300 PROTEIN"/>
    <property type="match status" value="1"/>
</dbReference>
<name>A0A371HMA1_MUCPR</name>
<dbReference type="OrthoDB" id="686813at2759"/>
<dbReference type="PANTHER" id="PTHR34464:SF3">
    <property type="entry name" value="OS09G0376300 PROTEIN"/>
    <property type="match status" value="1"/>
</dbReference>
<accession>A0A371HMA1</accession>
<gene>
    <name evidence="1" type="ORF">CR513_12418</name>
</gene>
<sequence>MTKSAKENKKKKKQNLSIDWVFFSASATEEDDYGVIVTYRWCHCNRQEPLCTWILVVGVGRMTISLTRFKWSMWGRRKQKAPVSKASALNSSLSSKCGIAKEIKKAPPHREVERRKEERRVDREVKRRKEERRVDREYDVVLVPSDDDWCLSGSESDDSDWSIGWMEPFGSDFSSSDSFAVLVPCYTPGSKEVEALNKALLGASENLFNEFSSDGKRVHMEEWLASLQNFEA</sequence>